<organism evidence="1 2">
    <name type="scientific">Leucocoprinus birnbaumii</name>
    <dbReference type="NCBI Taxonomy" id="56174"/>
    <lineage>
        <taxon>Eukaryota</taxon>
        <taxon>Fungi</taxon>
        <taxon>Dikarya</taxon>
        <taxon>Basidiomycota</taxon>
        <taxon>Agaricomycotina</taxon>
        <taxon>Agaricomycetes</taxon>
        <taxon>Agaricomycetidae</taxon>
        <taxon>Agaricales</taxon>
        <taxon>Agaricineae</taxon>
        <taxon>Agaricaceae</taxon>
        <taxon>Leucocoprinus</taxon>
    </lineage>
</organism>
<gene>
    <name evidence="1" type="ORF">NP233_g12272</name>
</gene>
<reference evidence="1" key="1">
    <citation type="submission" date="2022-07" db="EMBL/GenBank/DDBJ databases">
        <title>Genome Sequence of Leucocoprinus birnbaumii.</title>
        <authorList>
            <person name="Buettner E."/>
        </authorList>
    </citation>
    <scope>NUCLEOTIDE SEQUENCE</scope>
    <source>
        <strain evidence="1">VT141</strain>
    </source>
</reference>
<dbReference type="Proteomes" id="UP001213000">
    <property type="component" value="Unassembled WGS sequence"/>
</dbReference>
<proteinExistence type="predicted"/>
<dbReference type="EMBL" id="JANIEX010001712">
    <property type="protein sequence ID" value="KAJ3555167.1"/>
    <property type="molecule type" value="Genomic_DNA"/>
</dbReference>
<evidence type="ECO:0000313" key="2">
    <source>
        <dbReference type="Proteomes" id="UP001213000"/>
    </source>
</evidence>
<keyword evidence="2" id="KW-1185">Reference proteome</keyword>
<name>A0AAD5VEQ3_9AGAR</name>
<evidence type="ECO:0000313" key="1">
    <source>
        <dbReference type="EMBL" id="KAJ3555167.1"/>
    </source>
</evidence>
<accession>A0AAD5VEQ3</accession>
<sequence length="285" mass="32843">MCSNPPNVRNDPLRDWTSFIEQVCVEDVTYDDLNRLGIRAKKLKFKITEIQDFFREQYNESMISSGMDGFCDQLKKIYSVFSVAGSSRVLVDNFLCYPIDLLYDTTPNSSSVNDKVLVPETELKNPENGYNLFISEDVSHIVLQCQPPDEERLPGDPMLHQCMQTAIPGKIYLLRRAYPDSERPNLSDHIPGAVAQALAVAQRYRLDTLRFCVTTGNAWIYLVLRQDQGHTTYYVSDEYSPSSVYWDYTSGKATWEEFKRCVSDVSFRLIIWWMGLDEGNLYTLE</sequence>
<dbReference type="AlphaFoldDB" id="A0AAD5VEQ3"/>
<comment type="caution">
    <text evidence="1">The sequence shown here is derived from an EMBL/GenBank/DDBJ whole genome shotgun (WGS) entry which is preliminary data.</text>
</comment>
<protein>
    <submittedName>
        <fullName evidence="1">Uncharacterized protein</fullName>
    </submittedName>
</protein>